<evidence type="ECO:0000256" key="9">
    <source>
        <dbReference type="SAM" id="Phobius"/>
    </source>
</evidence>
<dbReference type="PROSITE" id="PS01022">
    <property type="entry name" value="PTR2_1"/>
    <property type="match status" value="1"/>
</dbReference>
<dbReference type="PANTHER" id="PTHR23517:SF15">
    <property type="entry name" value="PROTON-DEPENDENT OLIGOPEPTIDE FAMILY TRANSPORT PROTEIN"/>
    <property type="match status" value="1"/>
</dbReference>
<feature type="transmembrane region" description="Helical" evidence="9">
    <location>
        <begin position="363"/>
        <end position="385"/>
    </location>
</feature>
<feature type="transmembrane region" description="Helical" evidence="9">
    <location>
        <begin position="430"/>
        <end position="451"/>
    </location>
</feature>
<evidence type="ECO:0000259" key="10">
    <source>
        <dbReference type="PROSITE" id="PS50850"/>
    </source>
</evidence>
<dbReference type="GO" id="GO:0005886">
    <property type="term" value="C:plasma membrane"/>
    <property type="evidence" value="ECO:0007669"/>
    <property type="project" value="UniProtKB-SubCell"/>
</dbReference>
<evidence type="ECO:0000313" key="12">
    <source>
        <dbReference type="Proteomes" id="UP000281985"/>
    </source>
</evidence>
<dbReference type="InterPro" id="IPR005279">
    <property type="entry name" value="Dipep/tripep_permease"/>
</dbReference>
<dbReference type="InterPro" id="IPR036259">
    <property type="entry name" value="MFS_trans_sf"/>
</dbReference>
<dbReference type="PROSITE" id="PS01023">
    <property type="entry name" value="PTR2_2"/>
    <property type="match status" value="1"/>
</dbReference>
<evidence type="ECO:0000256" key="6">
    <source>
        <dbReference type="ARBA" id="ARBA00022989"/>
    </source>
</evidence>
<feature type="transmembrane region" description="Helical" evidence="9">
    <location>
        <begin position="333"/>
        <end position="351"/>
    </location>
</feature>
<dbReference type="PANTHER" id="PTHR23517">
    <property type="entry name" value="RESISTANCE PROTEIN MDTM, PUTATIVE-RELATED-RELATED"/>
    <property type="match status" value="1"/>
</dbReference>
<dbReference type="CDD" id="cd17346">
    <property type="entry name" value="MFS_DtpA_like"/>
    <property type="match status" value="1"/>
</dbReference>
<dbReference type="InterPro" id="IPR018456">
    <property type="entry name" value="PTR2_symporter_CS"/>
</dbReference>
<feature type="transmembrane region" description="Helical" evidence="9">
    <location>
        <begin position="300"/>
        <end position="321"/>
    </location>
</feature>
<keyword evidence="6 9" id="KW-1133">Transmembrane helix</keyword>
<comment type="subcellular location">
    <subcellularLocation>
        <location evidence="1">Cell membrane</location>
        <topology evidence="1">Multi-pass membrane protein</topology>
    </subcellularLocation>
    <subcellularLocation>
        <location evidence="8">Membrane</location>
        <topology evidence="8">Multi-pass membrane protein</topology>
    </subcellularLocation>
</comment>
<feature type="transmembrane region" description="Helical" evidence="9">
    <location>
        <begin position="254"/>
        <end position="271"/>
    </location>
</feature>
<feature type="transmembrane region" description="Helical" evidence="9">
    <location>
        <begin position="64"/>
        <end position="86"/>
    </location>
</feature>
<evidence type="ECO:0000256" key="8">
    <source>
        <dbReference type="RuleBase" id="RU003755"/>
    </source>
</evidence>
<feature type="domain" description="Major facilitator superfamily (MFS) profile" evidence="10">
    <location>
        <begin position="24"/>
        <end position="522"/>
    </location>
</feature>
<organism evidence="11 12">
    <name type="scientific">Dokdonia sinensis</name>
    <dbReference type="NCBI Taxonomy" id="2479847"/>
    <lineage>
        <taxon>Bacteria</taxon>
        <taxon>Pseudomonadati</taxon>
        <taxon>Bacteroidota</taxon>
        <taxon>Flavobacteriia</taxon>
        <taxon>Flavobacteriales</taxon>
        <taxon>Flavobacteriaceae</taxon>
        <taxon>Dokdonia</taxon>
    </lineage>
</organism>
<feature type="transmembrane region" description="Helical" evidence="9">
    <location>
        <begin position="463"/>
        <end position="483"/>
    </location>
</feature>
<feature type="transmembrane region" description="Helical" evidence="9">
    <location>
        <begin position="495"/>
        <end position="518"/>
    </location>
</feature>
<name>A0A3M0G6P4_9FLAO</name>
<keyword evidence="5" id="KW-0571">Peptide transport</keyword>
<dbReference type="OrthoDB" id="9772725at2"/>
<comment type="similarity">
    <text evidence="8">Belongs to the major facilitator superfamily. Proton-dependent oligopeptide transporter (POT/PTR) (TC 2.A.17) family.</text>
</comment>
<dbReference type="InterPro" id="IPR050171">
    <property type="entry name" value="MFS_Transporters"/>
</dbReference>
<dbReference type="InterPro" id="IPR020846">
    <property type="entry name" value="MFS_dom"/>
</dbReference>
<evidence type="ECO:0000256" key="7">
    <source>
        <dbReference type="ARBA" id="ARBA00023136"/>
    </source>
</evidence>
<protein>
    <submittedName>
        <fullName evidence="11">MFS transporter</fullName>
    </submittedName>
</protein>
<feature type="transmembrane region" description="Helical" evidence="9">
    <location>
        <begin position="34"/>
        <end position="52"/>
    </location>
</feature>
<evidence type="ECO:0000256" key="5">
    <source>
        <dbReference type="ARBA" id="ARBA00022856"/>
    </source>
</evidence>
<feature type="transmembrane region" description="Helical" evidence="9">
    <location>
        <begin position="95"/>
        <end position="112"/>
    </location>
</feature>
<feature type="transmembrane region" description="Helical" evidence="9">
    <location>
        <begin position="118"/>
        <end position="134"/>
    </location>
</feature>
<dbReference type="SUPFAM" id="SSF103473">
    <property type="entry name" value="MFS general substrate transporter"/>
    <property type="match status" value="1"/>
</dbReference>
<reference evidence="11 12" key="1">
    <citation type="submission" date="2018-10" db="EMBL/GenBank/DDBJ databases">
        <title>Dokdonia luteus sp. nov., isolated from sea water.</title>
        <authorList>
            <person name="Zhou L.Y."/>
            <person name="Du Z.J."/>
        </authorList>
    </citation>
    <scope>NUCLEOTIDE SEQUENCE [LARGE SCALE GENOMIC DNA]</scope>
    <source>
        <strain evidence="11 12">SH27</strain>
    </source>
</reference>
<dbReference type="Proteomes" id="UP000281985">
    <property type="component" value="Unassembled WGS sequence"/>
</dbReference>
<keyword evidence="5" id="KW-0653">Protein transport</keyword>
<dbReference type="RefSeq" id="WP_121918189.1">
    <property type="nucleotide sequence ID" value="NZ_REFV01000014.1"/>
</dbReference>
<proteinExistence type="inferred from homology"/>
<accession>A0A3M0G6P4</accession>
<sequence length="530" mass="58447">MEFKFGGSETNQKTVLGHPSGLFVLFFTEMWERFSYYGMRALLVLFLVSAVLDEGGWGWERGEALLLYGWYTGLVYITPIFGGLLADKIFGYRKAVIIGAFLMTLGHASMALEVSADFFFYIGLGLLIIGNGLFKPNISSMVGQLYKTQGKEKDAGYTIFYMGINAGAFLGILLCGYIGEKVGWHYGFGLAGIFMFFGMLQFHFAQKIFGRIGLSPSGTEDFDDAIEDSLEDTKEVIEEVFDDAKKSKVTKDRLIVIGVLAFFTIFFWWAFEQAGGSMTVFAADYTDRVLTGDGATVFKVFNTLLTVVPLVIITWVLIMLFKQTFAKYALSNLLLGASFVIIWGIVIWMLQREFVAESAEVPASWFGILNSFFIIAFAPLFSKIWQSKLNPTGPVKFAIGLILLGAGFGILAFGSMGIPLGAKTASVSMIFLILAYLFHTLGELCVSPVGLSYVSKLAPVKLVGLMFGVWFVANFIANTLAGVTGSYIDPIVEEYGMSIFFMIFTVVPVGAGILMLILNRTLLRMMHGIR</sequence>
<keyword evidence="12" id="KW-1185">Reference proteome</keyword>
<gene>
    <name evidence="11" type="ORF">EAX61_13285</name>
</gene>
<evidence type="ECO:0000313" key="11">
    <source>
        <dbReference type="EMBL" id="RMB56769.1"/>
    </source>
</evidence>
<comment type="caution">
    <text evidence="11">The sequence shown here is derived from an EMBL/GenBank/DDBJ whole genome shotgun (WGS) entry which is preliminary data.</text>
</comment>
<keyword evidence="7 9" id="KW-0472">Membrane</keyword>
<evidence type="ECO:0000256" key="2">
    <source>
        <dbReference type="ARBA" id="ARBA00022448"/>
    </source>
</evidence>
<dbReference type="GO" id="GO:1904680">
    <property type="term" value="F:peptide transmembrane transporter activity"/>
    <property type="evidence" value="ECO:0007669"/>
    <property type="project" value="InterPro"/>
</dbReference>
<feature type="transmembrane region" description="Helical" evidence="9">
    <location>
        <begin position="155"/>
        <end position="179"/>
    </location>
</feature>
<dbReference type="InterPro" id="IPR000109">
    <property type="entry name" value="POT_fam"/>
</dbReference>
<dbReference type="EMBL" id="REFV01000014">
    <property type="protein sequence ID" value="RMB56769.1"/>
    <property type="molecule type" value="Genomic_DNA"/>
</dbReference>
<evidence type="ECO:0000256" key="3">
    <source>
        <dbReference type="ARBA" id="ARBA00022475"/>
    </source>
</evidence>
<dbReference type="NCBIfam" id="TIGR00924">
    <property type="entry name" value="yjdL_sub1_fam"/>
    <property type="match status" value="1"/>
</dbReference>
<keyword evidence="2 8" id="KW-0813">Transport</keyword>
<evidence type="ECO:0000256" key="4">
    <source>
        <dbReference type="ARBA" id="ARBA00022692"/>
    </source>
</evidence>
<dbReference type="Pfam" id="PF00854">
    <property type="entry name" value="PTR2"/>
    <property type="match status" value="2"/>
</dbReference>
<evidence type="ECO:0000256" key="1">
    <source>
        <dbReference type="ARBA" id="ARBA00004651"/>
    </source>
</evidence>
<keyword evidence="3" id="KW-1003">Cell membrane</keyword>
<feature type="transmembrane region" description="Helical" evidence="9">
    <location>
        <begin position="185"/>
        <end position="205"/>
    </location>
</feature>
<dbReference type="AlphaFoldDB" id="A0A3M0G6P4"/>
<dbReference type="PROSITE" id="PS50850">
    <property type="entry name" value="MFS"/>
    <property type="match status" value="1"/>
</dbReference>
<feature type="transmembrane region" description="Helical" evidence="9">
    <location>
        <begin position="397"/>
        <end position="418"/>
    </location>
</feature>
<dbReference type="GO" id="GO:0006857">
    <property type="term" value="P:oligopeptide transport"/>
    <property type="evidence" value="ECO:0007669"/>
    <property type="project" value="InterPro"/>
</dbReference>
<dbReference type="Gene3D" id="1.20.1250.20">
    <property type="entry name" value="MFS general substrate transporter like domains"/>
    <property type="match status" value="3"/>
</dbReference>
<keyword evidence="4 8" id="KW-0812">Transmembrane</keyword>